<name>A0A1M5MEI1_9ACTN</name>
<organism evidence="3 4">
    <name type="scientific">Jatrophihabitans endophyticus</name>
    <dbReference type="NCBI Taxonomy" id="1206085"/>
    <lineage>
        <taxon>Bacteria</taxon>
        <taxon>Bacillati</taxon>
        <taxon>Actinomycetota</taxon>
        <taxon>Actinomycetes</taxon>
        <taxon>Jatrophihabitantales</taxon>
        <taxon>Jatrophihabitantaceae</taxon>
        <taxon>Jatrophihabitans</taxon>
    </lineage>
</organism>
<dbReference type="EMBL" id="FQVU01000003">
    <property type="protein sequence ID" value="SHG75768.1"/>
    <property type="molecule type" value="Genomic_DNA"/>
</dbReference>
<dbReference type="Proteomes" id="UP000186132">
    <property type="component" value="Unassembled WGS sequence"/>
</dbReference>
<evidence type="ECO:0000256" key="1">
    <source>
        <dbReference type="SAM" id="MobiDB-lite"/>
    </source>
</evidence>
<evidence type="ECO:0000313" key="4">
    <source>
        <dbReference type="Proteomes" id="UP000186132"/>
    </source>
</evidence>
<keyword evidence="2" id="KW-0812">Transmembrane</keyword>
<accession>A0A1M5MEI1</accession>
<keyword evidence="2" id="KW-1133">Transmembrane helix</keyword>
<feature type="compositionally biased region" description="Low complexity" evidence="1">
    <location>
        <begin position="20"/>
        <end position="37"/>
    </location>
</feature>
<dbReference type="RefSeq" id="WP_073390811.1">
    <property type="nucleotide sequence ID" value="NZ_FQVU01000003.1"/>
</dbReference>
<feature type="region of interest" description="Disordered" evidence="1">
    <location>
        <begin position="1"/>
        <end position="61"/>
    </location>
</feature>
<evidence type="ECO:0000313" key="3">
    <source>
        <dbReference type="EMBL" id="SHG75768.1"/>
    </source>
</evidence>
<proteinExistence type="predicted"/>
<protein>
    <submittedName>
        <fullName evidence="3">Uncharacterized protein</fullName>
    </submittedName>
</protein>
<keyword evidence="4" id="KW-1185">Reference proteome</keyword>
<sequence>MTEPAAPDSDPGSGPTAGRDAGTPATDPATDPSTDPSTEPPADPADATAAGPRHAATAPHRSRRWFLAGAGTVVLAGGGGVGAAFLRRESGTHAERPPAPLRAAVAAERRLIADLDATTGGTASVRGVLVQARADHAAHLRALEAVVAGYGAPAAAATASRSPAGTPRSAAELRAAEHRASQQAAARAGTLHGRSAALLASIAACEATHAELLA</sequence>
<evidence type="ECO:0000256" key="2">
    <source>
        <dbReference type="SAM" id="Phobius"/>
    </source>
</evidence>
<feature type="transmembrane region" description="Helical" evidence="2">
    <location>
        <begin position="65"/>
        <end position="86"/>
    </location>
</feature>
<dbReference type="STRING" id="1206085.SAMN05443575_2709"/>
<dbReference type="AlphaFoldDB" id="A0A1M5MEI1"/>
<keyword evidence="2" id="KW-0472">Membrane</keyword>
<gene>
    <name evidence="3" type="ORF">SAMN05443575_2709</name>
</gene>
<feature type="compositionally biased region" description="Low complexity" evidence="1">
    <location>
        <begin position="44"/>
        <end position="59"/>
    </location>
</feature>
<reference evidence="3 4" key="1">
    <citation type="submission" date="2016-11" db="EMBL/GenBank/DDBJ databases">
        <authorList>
            <person name="Jaros S."/>
            <person name="Januszkiewicz K."/>
            <person name="Wedrychowicz H."/>
        </authorList>
    </citation>
    <scope>NUCLEOTIDE SEQUENCE [LARGE SCALE GENOMIC DNA]</scope>
    <source>
        <strain evidence="3 4">DSM 45627</strain>
    </source>
</reference>